<gene>
    <name evidence="1" type="ORF">ACFPFM_31310</name>
</gene>
<comment type="caution">
    <text evidence="1">The sequence shown here is derived from an EMBL/GenBank/DDBJ whole genome shotgun (WGS) entry which is preliminary data.</text>
</comment>
<dbReference type="InterPro" id="IPR027417">
    <property type="entry name" value="P-loop_NTPase"/>
</dbReference>
<protein>
    <submittedName>
        <fullName evidence="1">Uncharacterized protein</fullName>
    </submittedName>
</protein>
<evidence type="ECO:0000313" key="2">
    <source>
        <dbReference type="Proteomes" id="UP001595833"/>
    </source>
</evidence>
<proteinExistence type="predicted"/>
<dbReference type="EMBL" id="JBHSJB010000031">
    <property type="protein sequence ID" value="MFC5058223.1"/>
    <property type="molecule type" value="Genomic_DNA"/>
</dbReference>
<evidence type="ECO:0000313" key="1">
    <source>
        <dbReference type="EMBL" id="MFC5058223.1"/>
    </source>
</evidence>
<dbReference type="Gene3D" id="3.40.50.300">
    <property type="entry name" value="P-loop containing nucleotide triphosphate hydrolases"/>
    <property type="match status" value="1"/>
</dbReference>
<keyword evidence="2" id="KW-1185">Reference proteome</keyword>
<dbReference type="SUPFAM" id="SSF52540">
    <property type="entry name" value="P-loop containing nucleoside triphosphate hydrolases"/>
    <property type="match status" value="1"/>
</dbReference>
<organism evidence="1 2">
    <name type="scientific">Saccharothrix xinjiangensis</name>
    <dbReference type="NCBI Taxonomy" id="204798"/>
    <lineage>
        <taxon>Bacteria</taxon>
        <taxon>Bacillati</taxon>
        <taxon>Actinomycetota</taxon>
        <taxon>Actinomycetes</taxon>
        <taxon>Pseudonocardiales</taxon>
        <taxon>Pseudonocardiaceae</taxon>
        <taxon>Saccharothrix</taxon>
    </lineage>
</organism>
<reference evidence="2" key="1">
    <citation type="journal article" date="2019" name="Int. J. Syst. Evol. Microbiol.">
        <title>The Global Catalogue of Microorganisms (GCM) 10K type strain sequencing project: providing services to taxonomists for standard genome sequencing and annotation.</title>
        <authorList>
            <consortium name="The Broad Institute Genomics Platform"/>
            <consortium name="The Broad Institute Genome Sequencing Center for Infectious Disease"/>
            <person name="Wu L."/>
            <person name="Ma J."/>
        </authorList>
    </citation>
    <scope>NUCLEOTIDE SEQUENCE [LARGE SCALE GENOMIC DNA]</scope>
    <source>
        <strain evidence="2">KCTC 12848</strain>
    </source>
</reference>
<dbReference type="Proteomes" id="UP001595833">
    <property type="component" value="Unassembled WGS sequence"/>
</dbReference>
<accession>A0ABV9Y6B5</accession>
<dbReference type="RefSeq" id="WP_344037686.1">
    <property type="nucleotide sequence ID" value="NZ_BAAAKE010000008.1"/>
</dbReference>
<name>A0ABV9Y6B5_9PSEU</name>
<sequence>MTAPLPARGPLPDDVRIGLWGAPGSGKTTYLASLNVAVNRWHGPGNWIMNGVTDESSEFLTHSTNLLTRQHVFHNATNDPQNVIFRFTGTEAPAPVRRGVFGRSKPVEPRRVAFELDVLDVPGWYYRSTGHTVEQQLDDEFSIAGAPGGQRVTSLTDTEDQLLDHLETCGGIIYLFDPVRDARTGDAFDFFHRMLEKLARRIFEQERYQGTYLPQHLAVCVTKFDDPEIYKAARRYGLTVQSEHPPHLPLVPDDYADEFFQRLCHESPNGTADLVRGALANHFDPQRLRVFVTSAIGFYVGDGRRFRPNDYANIKRGDDGQDRIRGGVFPINVLEPLLWIQGRLRNAG</sequence>